<accession>A0AAW3ZK60</accession>
<evidence type="ECO:0000256" key="2">
    <source>
        <dbReference type="ARBA" id="ARBA00022723"/>
    </source>
</evidence>
<sequence length="247" mass="26822">MDRRQFLMAGGSLAVSGLAVAGERSLGGLFGAGAKALKAATLSDEQVRQYGAQMASYYDQRARIAPFSDPYAKRLLAVTRGLDEDQGLALNYKVYLTQDINAHVTPDGSVRLYSGLMDMMDDDELRFVIGHEIGHVAHQHQRKRLQTALTASAAQDAAVASGNDRVARLADSALGDLIVKVITAQHSQGNEKQADDYGLAFMGRRKFSRPASVSALDKLARLSDAKAAWLSTHPDPKKRAERLRRAV</sequence>
<keyword evidence="9" id="KW-1185">Reference proteome</keyword>
<dbReference type="Pfam" id="PF01435">
    <property type="entry name" value="Peptidase_M48"/>
    <property type="match status" value="1"/>
</dbReference>
<dbReference type="GO" id="GO:0046872">
    <property type="term" value="F:metal ion binding"/>
    <property type="evidence" value="ECO:0007669"/>
    <property type="project" value="UniProtKB-KW"/>
</dbReference>
<dbReference type="InterPro" id="IPR051156">
    <property type="entry name" value="Mito/Outer_Membr_Metalloprot"/>
</dbReference>
<evidence type="ECO:0000259" key="7">
    <source>
        <dbReference type="Pfam" id="PF01435"/>
    </source>
</evidence>
<dbReference type="PANTHER" id="PTHR22726:SF8">
    <property type="entry name" value="METALLOPROTEASE YCAL"/>
    <property type="match status" value="1"/>
</dbReference>
<comment type="cofactor">
    <cofactor evidence="6">
        <name>Zn(2+)</name>
        <dbReference type="ChEBI" id="CHEBI:29105"/>
    </cofactor>
    <text evidence="6">Binds 1 zinc ion per subunit.</text>
</comment>
<evidence type="ECO:0000313" key="8">
    <source>
        <dbReference type="EMBL" id="MBD8525845.1"/>
    </source>
</evidence>
<keyword evidence="3 6" id="KW-0378">Hydrolase</keyword>
<dbReference type="Gene3D" id="3.30.2010.10">
    <property type="entry name" value="Metalloproteases ('zincins'), catalytic domain"/>
    <property type="match status" value="1"/>
</dbReference>
<protein>
    <submittedName>
        <fullName evidence="8">M48 family metalloprotease</fullName>
    </submittedName>
</protein>
<dbReference type="EMBL" id="JACYTR010000013">
    <property type="protein sequence ID" value="MBD8525845.1"/>
    <property type="molecule type" value="Genomic_DNA"/>
</dbReference>
<dbReference type="RefSeq" id="WP_192029264.1">
    <property type="nucleotide sequence ID" value="NZ_JACYTR010000013.1"/>
</dbReference>
<dbReference type="AlphaFoldDB" id="A0AAW3ZK60"/>
<evidence type="ECO:0000256" key="5">
    <source>
        <dbReference type="ARBA" id="ARBA00023049"/>
    </source>
</evidence>
<dbReference type="Proteomes" id="UP000613768">
    <property type="component" value="Unassembled WGS sequence"/>
</dbReference>
<comment type="caution">
    <text evidence="8">The sequence shown here is derived from an EMBL/GenBank/DDBJ whole genome shotgun (WGS) entry which is preliminary data.</text>
</comment>
<gene>
    <name evidence="8" type="ORF">IFO71_08820</name>
</gene>
<dbReference type="GO" id="GO:0051603">
    <property type="term" value="P:proteolysis involved in protein catabolic process"/>
    <property type="evidence" value="ECO:0007669"/>
    <property type="project" value="TreeGrafter"/>
</dbReference>
<evidence type="ECO:0000313" key="9">
    <source>
        <dbReference type="Proteomes" id="UP000613768"/>
    </source>
</evidence>
<keyword evidence="1 6" id="KW-0645">Protease</keyword>
<keyword evidence="5 6" id="KW-0482">Metalloprotease</keyword>
<keyword evidence="2" id="KW-0479">Metal-binding</keyword>
<evidence type="ECO:0000256" key="3">
    <source>
        <dbReference type="ARBA" id="ARBA00022801"/>
    </source>
</evidence>
<evidence type="ECO:0000256" key="6">
    <source>
        <dbReference type="RuleBase" id="RU003983"/>
    </source>
</evidence>
<dbReference type="GO" id="GO:0016020">
    <property type="term" value="C:membrane"/>
    <property type="evidence" value="ECO:0007669"/>
    <property type="project" value="TreeGrafter"/>
</dbReference>
<evidence type="ECO:0000256" key="1">
    <source>
        <dbReference type="ARBA" id="ARBA00022670"/>
    </source>
</evidence>
<comment type="similarity">
    <text evidence="6">Belongs to the peptidase M48 family.</text>
</comment>
<dbReference type="GO" id="GO:0004222">
    <property type="term" value="F:metalloendopeptidase activity"/>
    <property type="evidence" value="ECO:0007669"/>
    <property type="project" value="InterPro"/>
</dbReference>
<feature type="domain" description="Peptidase M48" evidence="7">
    <location>
        <begin position="93"/>
        <end position="245"/>
    </location>
</feature>
<dbReference type="InterPro" id="IPR001915">
    <property type="entry name" value="Peptidase_M48"/>
</dbReference>
<reference evidence="8 9" key="1">
    <citation type="submission" date="2020-09" db="EMBL/GenBank/DDBJ databases">
        <title>Pseudoxanthomonas sp. CAU 1598 isolated from sand of Yaerae Beach.</title>
        <authorList>
            <person name="Kim W."/>
        </authorList>
    </citation>
    <scope>NUCLEOTIDE SEQUENCE [LARGE SCALE GENOMIC DNA]</scope>
    <source>
        <strain evidence="8 9">CAU 1598</strain>
    </source>
</reference>
<keyword evidence="4 6" id="KW-0862">Zinc</keyword>
<proteinExistence type="inferred from homology"/>
<name>A0AAW3ZK60_9GAMM</name>
<organism evidence="8 9">
    <name type="scientific">Pseudomarimonas arenosa</name>
    <dbReference type="NCBI Taxonomy" id="2774145"/>
    <lineage>
        <taxon>Bacteria</taxon>
        <taxon>Pseudomonadati</taxon>
        <taxon>Pseudomonadota</taxon>
        <taxon>Gammaproteobacteria</taxon>
        <taxon>Lysobacterales</taxon>
        <taxon>Lysobacteraceae</taxon>
        <taxon>Pseudomarimonas</taxon>
    </lineage>
</organism>
<evidence type="ECO:0000256" key="4">
    <source>
        <dbReference type="ARBA" id="ARBA00022833"/>
    </source>
</evidence>
<dbReference type="PANTHER" id="PTHR22726">
    <property type="entry name" value="METALLOENDOPEPTIDASE OMA1"/>
    <property type="match status" value="1"/>
</dbReference>